<dbReference type="EMBL" id="MHMM01000010">
    <property type="protein sequence ID" value="OGZ27171.1"/>
    <property type="molecule type" value="Genomic_DNA"/>
</dbReference>
<dbReference type="STRING" id="1801677.A2365_00685"/>
<name>A0A1G2EP77_9BACT</name>
<accession>A0A1G2EP77</accession>
<dbReference type="AlphaFoldDB" id="A0A1G2EP77"/>
<evidence type="ECO:0000259" key="1">
    <source>
        <dbReference type="Pfam" id="PF14478"/>
    </source>
</evidence>
<sequence>MKKILTALFLLIITFAVIFSFKSADSPAKEKKEGGIIFSVESEAFVFFEENASALELLAKTKIPFETKDFSFGVLVESIKGKKNGEEGRYWSYYVNGEMPMVSADKYIVNKGDKVEFRYE</sequence>
<dbReference type="Proteomes" id="UP000177740">
    <property type="component" value="Unassembled WGS sequence"/>
</dbReference>
<organism evidence="2 3">
    <name type="scientific">Candidatus Nealsonbacteria bacterium RIFOXYB1_FULL_40_15</name>
    <dbReference type="NCBI Taxonomy" id="1801677"/>
    <lineage>
        <taxon>Bacteria</taxon>
        <taxon>Candidatus Nealsoniibacteriota</taxon>
    </lineage>
</organism>
<comment type="caution">
    <text evidence="2">The sequence shown here is derived from an EMBL/GenBank/DDBJ whole genome shotgun (WGS) entry which is preliminary data.</text>
</comment>
<dbReference type="InterPro" id="IPR027954">
    <property type="entry name" value="Transcobalamin-like_C"/>
</dbReference>
<evidence type="ECO:0000313" key="3">
    <source>
        <dbReference type="Proteomes" id="UP000177740"/>
    </source>
</evidence>
<gene>
    <name evidence="2" type="ORF">A2365_00685</name>
</gene>
<proteinExistence type="predicted"/>
<feature type="domain" description="Transcobalamin-like C-terminal" evidence="1">
    <location>
        <begin position="55"/>
        <end position="120"/>
    </location>
</feature>
<dbReference type="Pfam" id="PF14478">
    <property type="entry name" value="DUF4430"/>
    <property type="match status" value="1"/>
</dbReference>
<dbReference type="Gene3D" id="2.170.130.30">
    <property type="match status" value="1"/>
</dbReference>
<evidence type="ECO:0000313" key="2">
    <source>
        <dbReference type="EMBL" id="OGZ27171.1"/>
    </source>
</evidence>
<protein>
    <recommendedName>
        <fullName evidence="1">Transcobalamin-like C-terminal domain-containing protein</fullName>
    </recommendedName>
</protein>
<reference evidence="2 3" key="1">
    <citation type="journal article" date="2016" name="Nat. Commun.">
        <title>Thousands of microbial genomes shed light on interconnected biogeochemical processes in an aquifer system.</title>
        <authorList>
            <person name="Anantharaman K."/>
            <person name="Brown C.T."/>
            <person name="Hug L.A."/>
            <person name="Sharon I."/>
            <person name="Castelle C.J."/>
            <person name="Probst A.J."/>
            <person name="Thomas B.C."/>
            <person name="Singh A."/>
            <person name="Wilkins M.J."/>
            <person name="Karaoz U."/>
            <person name="Brodie E.L."/>
            <person name="Williams K.H."/>
            <person name="Hubbard S.S."/>
            <person name="Banfield J.F."/>
        </authorList>
    </citation>
    <scope>NUCLEOTIDE SEQUENCE [LARGE SCALE GENOMIC DNA]</scope>
</reference>